<keyword evidence="6 11" id="KW-0662">Pyridine nucleotide biosynthesis</keyword>
<dbReference type="InterPro" id="IPR005288">
    <property type="entry name" value="NadB"/>
</dbReference>
<comment type="caution">
    <text evidence="14">The sequence shown here is derived from an EMBL/GenBank/DDBJ whole genome shotgun (WGS) entry which is preliminary data.</text>
</comment>
<comment type="function">
    <text evidence="11">Catalyzes the oxidation of L-aspartate to iminoaspartate.</text>
</comment>
<dbReference type="FunFam" id="1.20.58.100:FF:000002">
    <property type="entry name" value="L-aspartate oxidase"/>
    <property type="match status" value="1"/>
</dbReference>
<dbReference type="HOGENOM" id="CLU_014312_3_0_10"/>
<dbReference type="NCBIfam" id="TIGR00551">
    <property type="entry name" value="nadB"/>
    <property type="match status" value="1"/>
</dbReference>
<dbReference type="PANTHER" id="PTHR42716:SF2">
    <property type="entry name" value="L-ASPARTATE OXIDASE, CHLOROPLASTIC"/>
    <property type="match status" value="1"/>
</dbReference>
<dbReference type="Gene3D" id="3.50.50.60">
    <property type="entry name" value="FAD/NAD(P)-binding domain"/>
    <property type="match status" value="1"/>
</dbReference>
<organism evidence="14 15">
    <name type="scientific">Alistipes indistinctus YIT 12060</name>
    <dbReference type="NCBI Taxonomy" id="742725"/>
    <lineage>
        <taxon>Bacteria</taxon>
        <taxon>Pseudomonadati</taxon>
        <taxon>Bacteroidota</taxon>
        <taxon>Bacteroidia</taxon>
        <taxon>Bacteroidales</taxon>
        <taxon>Rikenellaceae</taxon>
        <taxon>Alistipes</taxon>
    </lineage>
</organism>
<comment type="subcellular location">
    <subcellularLocation>
        <location evidence="11">Cytoplasm</location>
    </subcellularLocation>
</comment>
<dbReference type="UniPathway" id="UPA00253">
    <property type="reaction ID" value="UER00326"/>
</dbReference>
<keyword evidence="8 11" id="KW-0560">Oxidoreductase</keyword>
<evidence type="ECO:0000256" key="10">
    <source>
        <dbReference type="NCBIfam" id="TIGR00551"/>
    </source>
</evidence>
<dbReference type="Pfam" id="PF02910">
    <property type="entry name" value="Succ_DH_flav_C"/>
    <property type="match status" value="1"/>
</dbReference>
<dbReference type="STRING" id="742725.HMPREF9450_01467"/>
<dbReference type="Proteomes" id="UP000006008">
    <property type="component" value="Unassembled WGS sequence"/>
</dbReference>
<dbReference type="RefSeq" id="WP_009134273.1">
    <property type="nucleotide sequence ID" value="NZ_CP102250.1"/>
</dbReference>
<protein>
    <recommendedName>
        <fullName evidence="4 10">L-aspartate oxidase</fullName>
        <ecNumber evidence="4 10">1.4.3.16</ecNumber>
    </recommendedName>
</protein>
<evidence type="ECO:0000256" key="6">
    <source>
        <dbReference type="ARBA" id="ARBA00022642"/>
    </source>
</evidence>
<comment type="similarity">
    <text evidence="3 11">Belongs to the FAD-dependent oxidoreductase 2 family. NadB subfamily.</text>
</comment>
<dbReference type="FunFam" id="3.90.700.10:FF:000002">
    <property type="entry name" value="L-aspartate oxidase"/>
    <property type="match status" value="1"/>
</dbReference>
<evidence type="ECO:0000259" key="12">
    <source>
        <dbReference type="Pfam" id="PF00890"/>
    </source>
</evidence>
<dbReference type="InterPro" id="IPR015939">
    <property type="entry name" value="Fum_Rdtase/Succ_DH_flav-like_C"/>
</dbReference>
<evidence type="ECO:0000313" key="14">
    <source>
        <dbReference type="EMBL" id="EHB91418.1"/>
    </source>
</evidence>
<dbReference type="GO" id="GO:0005737">
    <property type="term" value="C:cytoplasm"/>
    <property type="evidence" value="ECO:0007669"/>
    <property type="project" value="UniProtKB-SubCell"/>
</dbReference>
<evidence type="ECO:0000256" key="4">
    <source>
        <dbReference type="ARBA" id="ARBA00012173"/>
    </source>
</evidence>
<dbReference type="SUPFAM" id="SSF56425">
    <property type="entry name" value="Succinate dehydrogenase/fumarate reductase flavoprotein, catalytic domain"/>
    <property type="match status" value="1"/>
</dbReference>
<dbReference type="EMBL" id="ADLD01000013">
    <property type="protein sequence ID" value="EHB91418.1"/>
    <property type="molecule type" value="Genomic_DNA"/>
</dbReference>
<dbReference type="InterPro" id="IPR003953">
    <property type="entry name" value="FAD-dep_OxRdtase_2_FAD-bd"/>
</dbReference>
<evidence type="ECO:0000256" key="1">
    <source>
        <dbReference type="ARBA" id="ARBA00001974"/>
    </source>
</evidence>
<evidence type="ECO:0000256" key="9">
    <source>
        <dbReference type="ARBA" id="ARBA00048305"/>
    </source>
</evidence>
<dbReference type="PRINTS" id="PR00368">
    <property type="entry name" value="FADPNR"/>
</dbReference>
<dbReference type="EC" id="1.4.3.16" evidence="4 10"/>
<feature type="domain" description="Fumarate reductase/succinate dehydrogenase flavoprotein-like C-terminal" evidence="13">
    <location>
        <begin position="439"/>
        <end position="523"/>
    </location>
</feature>
<dbReference type="Gene3D" id="1.20.58.100">
    <property type="entry name" value="Fumarate reductase/succinate dehydrogenase flavoprotein-like, C-terminal domain"/>
    <property type="match status" value="1"/>
</dbReference>
<evidence type="ECO:0000313" key="15">
    <source>
        <dbReference type="Proteomes" id="UP000006008"/>
    </source>
</evidence>
<proteinExistence type="inferred from homology"/>
<dbReference type="InterPro" id="IPR036188">
    <property type="entry name" value="FAD/NAD-bd_sf"/>
</dbReference>
<dbReference type="eggNOG" id="COG0029">
    <property type="taxonomic scope" value="Bacteria"/>
</dbReference>
<evidence type="ECO:0000256" key="3">
    <source>
        <dbReference type="ARBA" id="ARBA00008562"/>
    </source>
</evidence>
<dbReference type="InterPro" id="IPR027477">
    <property type="entry name" value="Succ_DH/fumarate_Rdtase_cat_sf"/>
</dbReference>
<accession>G5HA02</accession>
<evidence type="ECO:0000256" key="7">
    <source>
        <dbReference type="ARBA" id="ARBA00022827"/>
    </source>
</evidence>
<dbReference type="GO" id="GO:0008734">
    <property type="term" value="F:L-aspartate oxidase activity"/>
    <property type="evidence" value="ECO:0007669"/>
    <property type="project" value="UniProtKB-UniRule"/>
</dbReference>
<dbReference type="PANTHER" id="PTHR42716">
    <property type="entry name" value="L-ASPARTATE OXIDASE"/>
    <property type="match status" value="1"/>
</dbReference>
<gene>
    <name evidence="14" type="ORF">HMPREF9450_01467</name>
</gene>
<dbReference type="GeneID" id="92815497"/>
<dbReference type="PRINTS" id="PR00411">
    <property type="entry name" value="PNDRDTASEI"/>
</dbReference>
<feature type="domain" description="FAD-dependent oxidoreductase 2 FAD-binding" evidence="12">
    <location>
        <begin position="6"/>
        <end position="390"/>
    </location>
</feature>
<dbReference type="PATRIC" id="fig|742725.3.peg.1554"/>
<dbReference type="AlphaFoldDB" id="G5HA02"/>
<comment type="pathway">
    <text evidence="2 11">Cofactor biosynthesis; NAD(+) biosynthesis; iminoaspartate from L-aspartate (oxidase route): step 1/1.</text>
</comment>
<dbReference type="Pfam" id="PF00890">
    <property type="entry name" value="FAD_binding_2"/>
    <property type="match status" value="1"/>
</dbReference>
<keyword evidence="15" id="KW-1185">Reference proteome</keyword>
<dbReference type="InterPro" id="IPR037099">
    <property type="entry name" value="Fum_R/Succ_DH_flav-like_C_sf"/>
</dbReference>
<evidence type="ECO:0000256" key="11">
    <source>
        <dbReference type="RuleBase" id="RU362049"/>
    </source>
</evidence>
<keyword evidence="5 11" id="KW-0285">Flavoprotein</keyword>
<reference evidence="14 15" key="1">
    <citation type="submission" date="2011-08" db="EMBL/GenBank/DDBJ databases">
        <title>The Genome Sequence of Alistipes indistinctus YIT 12060.</title>
        <authorList>
            <consortium name="The Broad Institute Genome Sequencing Platform"/>
            <person name="Earl A."/>
            <person name="Ward D."/>
            <person name="Feldgarden M."/>
            <person name="Gevers D."/>
            <person name="Morotomi M."/>
            <person name="Young S.K."/>
            <person name="Zeng Q."/>
            <person name="Gargeya S."/>
            <person name="Fitzgerald M."/>
            <person name="Haas B."/>
            <person name="Abouelleil A."/>
            <person name="Alvarado L."/>
            <person name="Arachchi H.M."/>
            <person name="Berlin A."/>
            <person name="Brown A."/>
            <person name="Chapman S.B."/>
            <person name="Chen Z."/>
            <person name="Dunbar C."/>
            <person name="Freedman E."/>
            <person name="Gearin G."/>
            <person name="Gellesch M."/>
            <person name="Goldberg J."/>
            <person name="Griggs A."/>
            <person name="Gujja S."/>
            <person name="Heiman D."/>
            <person name="Howarth C."/>
            <person name="Larson L."/>
            <person name="Lui A."/>
            <person name="MacDonald P.J.P."/>
            <person name="Montmayeur A."/>
            <person name="Murphy C."/>
            <person name="Neiman D."/>
            <person name="Pearson M."/>
            <person name="Priest M."/>
            <person name="Roberts A."/>
            <person name="Saif S."/>
            <person name="Shea T."/>
            <person name="Shenoy N."/>
            <person name="Sisk P."/>
            <person name="Stolte C."/>
            <person name="Sykes S."/>
            <person name="Wortman J."/>
            <person name="Nusbaum C."/>
            <person name="Birren B."/>
        </authorList>
    </citation>
    <scope>NUCLEOTIDE SEQUENCE [LARGE SCALE GENOMIC DNA]</scope>
    <source>
        <strain evidence="14 15">YIT 12060</strain>
    </source>
</reference>
<evidence type="ECO:0000259" key="13">
    <source>
        <dbReference type="Pfam" id="PF02910"/>
    </source>
</evidence>
<keyword evidence="7 11" id="KW-0274">FAD</keyword>
<dbReference type="SUPFAM" id="SSF51905">
    <property type="entry name" value="FAD/NAD(P)-binding domain"/>
    <property type="match status" value="1"/>
</dbReference>
<sequence>MNIETDFLVIGSGIAGLSYALKAAEVGKVVIVTKGEMNECNTDYAQGGIASVMYDPDTFEKHIRDTLVCGAGICDRAAVEQVVTRAPEVIKQLIAWGVKFDKEGTGRYELAREGGHSEHRILHHKDITGHEIERALMRKVKRHHNIEILEHHFAVDILTQHHLGKLVRKSTPDITCFGAYVLNLKKHEIYTVLSKITVLATGGVGNIYHTTTNPSVATGDGIAMVHRAKGIVENMEFIQFHPTSLYNPGERPSFLISEAMRGFGGILRLQNGKEFMHKYHPMGSLAPRDVVARGIDHELKISGEEFVYLDITHKDPREVTDHFPNIYKKCLSVGIDLTKDMIPVVPAAHYCCGGVKVDLNGQSSIRRLYALGETSSSGLHGGNRLASNSLMEAAVYADAAVRHSIGRIDGIELQRDIPAWDYEGTTMPEEMALITQNYKEMQQIMSNYVGIVRSNLRLERAKRRLEIIFKETEELYSKLTLSQDLCELRNMIAVGYLIIKHAEALHQSIGLHYSTDYPPARSNDNNG</sequence>
<dbReference type="Gene3D" id="3.90.700.10">
    <property type="entry name" value="Succinate dehydrogenase/fumarate reductase flavoprotein, catalytic domain"/>
    <property type="match status" value="1"/>
</dbReference>
<evidence type="ECO:0000256" key="5">
    <source>
        <dbReference type="ARBA" id="ARBA00022630"/>
    </source>
</evidence>
<evidence type="ECO:0000256" key="2">
    <source>
        <dbReference type="ARBA" id="ARBA00004950"/>
    </source>
</evidence>
<dbReference type="NCBIfam" id="NF006567">
    <property type="entry name" value="PRK09077.1"/>
    <property type="match status" value="1"/>
</dbReference>
<dbReference type="GO" id="GO:0034628">
    <property type="term" value="P:'de novo' NAD+ biosynthetic process from L-aspartate"/>
    <property type="evidence" value="ECO:0007669"/>
    <property type="project" value="TreeGrafter"/>
</dbReference>
<comment type="cofactor">
    <cofactor evidence="1 11">
        <name>FAD</name>
        <dbReference type="ChEBI" id="CHEBI:57692"/>
    </cofactor>
</comment>
<dbReference type="SUPFAM" id="SSF46977">
    <property type="entry name" value="Succinate dehydrogenase/fumarate reductase flavoprotein C-terminal domain"/>
    <property type="match status" value="1"/>
</dbReference>
<name>G5HA02_9BACT</name>
<comment type="catalytic activity">
    <reaction evidence="9">
        <text>L-aspartate + O2 = iminosuccinate + H2O2</text>
        <dbReference type="Rhea" id="RHEA:25876"/>
        <dbReference type="ChEBI" id="CHEBI:15379"/>
        <dbReference type="ChEBI" id="CHEBI:16240"/>
        <dbReference type="ChEBI" id="CHEBI:29991"/>
        <dbReference type="ChEBI" id="CHEBI:77875"/>
        <dbReference type="EC" id="1.4.3.16"/>
    </reaction>
    <physiologicalReaction direction="left-to-right" evidence="9">
        <dbReference type="Rhea" id="RHEA:25877"/>
    </physiologicalReaction>
</comment>
<evidence type="ECO:0000256" key="8">
    <source>
        <dbReference type="ARBA" id="ARBA00023002"/>
    </source>
</evidence>